<gene>
    <name evidence="9" type="ORF">LH29_07160</name>
</gene>
<evidence type="ECO:0000256" key="3">
    <source>
        <dbReference type="ARBA" id="ARBA00023295"/>
    </source>
</evidence>
<keyword evidence="3 6" id="KW-0326">Glycosidase</keyword>
<dbReference type="SUPFAM" id="SSF51445">
    <property type="entry name" value="(Trans)glycosidases"/>
    <property type="match status" value="1"/>
</dbReference>
<comment type="similarity">
    <text evidence="6">Belongs to the glycosyl hydrolase 10 (cellulase F) family.</text>
</comment>
<evidence type="ECO:0000256" key="2">
    <source>
        <dbReference type="ARBA" id="ARBA00023277"/>
    </source>
</evidence>
<dbReference type="STRING" id="1544798.LH29_07160"/>
<dbReference type="Pfam" id="PF00331">
    <property type="entry name" value="Glyco_hydro_10"/>
    <property type="match status" value="1"/>
</dbReference>
<proteinExistence type="inferred from homology"/>
<dbReference type="PRINTS" id="PR00134">
    <property type="entry name" value="GLHYDRLASE10"/>
</dbReference>
<dbReference type="InterPro" id="IPR031158">
    <property type="entry name" value="GH10_AS"/>
</dbReference>
<evidence type="ECO:0000256" key="1">
    <source>
        <dbReference type="ARBA" id="ARBA00022801"/>
    </source>
</evidence>
<comment type="catalytic activity">
    <reaction evidence="6">
        <text>Endohydrolysis of (1-&gt;4)-beta-D-xylosidic linkages in xylans.</text>
        <dbReference type="EC" id="3.2.1.8"/>
    </reaction>
</comment>
<dbReference type="PROSITE" id="PS51760">
    <property type="entry name" value="GH10_2"/>
    <property type="match status" value="1"/>
</dbReference>
<dbReference type="PROSITE" id="PS51257">
    <property type="entry name" value="PROKAR_LIPOPROTEIN"/>
    <property type="match status" value="1"/>
</dbReference>
<evidence type="ECO:0000256" key="4">
    <source>
        <dbReference type="ARBA" id="ARBA00023326"/>
    </source>
</evidence>
<dbReference type="AlphaFoldDB" id="A0A0D8JE23"/>
<dbReference type="RefSeq" id="WP_045027080.1">
    <property type="nucleotide sequence ID" value="NZ_JRHC01000001.1"/>
</dbReference>
<keyword evidence="1 6" id="KW-0378">Hydrolase</keyword>
<dbReference type="InterPro" id="IPR017853">
    <property type="entry name" value="GH"/>
</dbReference>
<dbReference type="EMBL" id="JRHC01000001">
    <property type="protein sequence ID" value="KJF45170.1"/>
    <property type="molecule type" value="Genomic_DNA"/>
</dbReference>
<dbReference type="PATRIC" id="fig|1544798.3.peg.1437"/>
<keyword evidence="4 6" id="KW-0624">Polysaccharide degradation</keyword>
<evidence type="ECO:0000313" key="9">
    <source>
        <dbReference type="EMBL" id="KJF45170.1"/>
    </source>
</evidence>
<reference evidence="9 10" key="1">
    <citation type="submission" date="2014-09" db="EMBL/GenBank/DDBJ databases">
        <title>Draft Genome Sequence of Draconibacterium sp. JN14CK-3.</title>
        <authorList>
            <person name="Dong C."/>
            <person name="Lai Q."/>
            <person name="Shao Z."/>
        </authorList>
    </citation>
    <scope>NUCLEOTIDE SEQUENCE [LARGE SCALE GENOMIC DNA]</scope>
    <source>
        <strain evidence="9 10">JN14CK-3</strain>
    </source>
</reference>
<dbReference type="OrthoDB" id="9809277at2"/>
<dbReference type="InterPro" id="IPR044846">
    <property type="entry name" value="GH10"/>
</dbReference>
<dbReference type="Gene3D" id="3.20.20.80">
    <property type="entry name" value="Glycosidases"/>
    <property type="match status" value="1"/>
</dbReference>
<evidence type="ECO:0000259" key="8">
    <source>
        <dbReference type="PROSITE" id="PS51760"/>
    </source>
</evidence>
<dbReference type="PROSITE" id="PS00591">
    <property type="entry name" value="GH10_1"/>
    <property type="match status" value="1"/>
</dbReference>
<keyword evidence="2 6" id="KW-0119">Carbohydrate metabolism</keyword>
<accession>A0A0D8JE23</accession>
<dbReference type="GO" id="GO:0031176">
    <property type="term" value="F:endo-1,4-beta-xylanase activity"/>
    <property type="evidence" value="ECO:0007669"/>
    <property type="project" value="UniProtKB-EC"/>
</dbReference>
<dbReference type="EC" id="3.2.1.8" evidence="6"/>
<dbReference type="SMART" id="SM00633">
    <property type="entry name" value="Glyco_10"/>
    <property type="match status" value="1"/>
</dbReference>
<feature type="signal peptide" evidence="7">
    <location>
        <begin position="1"/>
        <end position="24"/>
    </location>
</feature>
<dbReference type="InterPro" id="IPR001000">
    <property type="entry name" value="GH10_dom"/>
</dbReference>
<dbReference type="GO" id="GO:0045493">
    <property type="term" value="P:xylan catabolic process"/>
    <property type="evidence" value="ECO:0007669"/>
    <property type="project" value="UniProtKB-KW"/>
</dbReference>
<feature type="chain" id="PRO_5002331255" description="Beta-xylanase" evidence="7">
    <location>
        <begin position="25"/>
        <end position="382"/>
    </location>
</feature>
<keyword evidence="10" id="KW-1185">Reference proteome</keyword>
<keyword evidence="7" id="KW-0732">Signal</keyword>
<feature type="active site" description="Nucleophile" evidence="5">
    <location>
        <position position="268"/>
    </location>
</feature>
<keyword evidence="9" id="KW-0858">Xylan degradation</keyword>
<evidence type="ECO:0000256" key="5">
    <source>
        <dbReference type="PROSITE-ProRule" id="PRU10061"/>
    </source>
</evidence>
<name>A0A0D8JE23_9BACT</name>
<protein>
    <recommendedName>
        <fullName evidence="6">Beta-xylanase</fullName>
        <ecNumber evidence="6">3.2.1.8</ecNumber>
    </recommendedName>
</protein>
<evidence type="ECO:0000256" key="7">
    <source>
        <dbReference type="SAM" id="SignalP"/>
    </source>
</evidence>
<sequence length="382" mass="43564">MKNRNGFILIALLAGLLMSCNSGTTRSQKTPTLKDAFAGKFHIGTALNEWQITGRDSAGVEVIKNQFQAIVAENCMKSGPIHPRKDEYNFDLPDQFVEFGVANDKFITGHCLIWHSQAPRWFFTDDEGNDVSREVMIERMKEHIYTVVGRYKGKIKGWDVVNEAIMEDGSMRNSKFLQIVGDDFIKLAFQFAHEADPDAELYYNDYNEWFPGKRDAIVQMIRDLKADGIRIDGIGMQGHIGMDSPSLEDYEAAIVAYANEGMKVMVTELDMSILPNRSRDVGADIATSFEYQQSLNPYTEGVPVEKMNEWDERMLDFFRLFLKHSDAVTRVTMWGVSDATSWKNNFPIRGRTDYPLLFDRNYEPKSIVAKLIEEANKAENID</sequence>
<evidence type="ECO:0000256" key="6">
    <source>
        <dbReference type="RuleBase" id="RU361174"/>
    </source>
</evidence>
<comment type="caution">
    <text evidence="9">The sequence shown here is derived from an EMBL/GenBank/DDBJ whole genome shotgun (WGS) entry which is preliminary data.</text>
</comment>
<evidence type="ECO:0000313" key="10">
    <source>
        <dbReference type="Proteomes" id="UP000032544"/>
    </source>
</evidence>
<dbReference type="PANTHER" id="PTHR31490">
    <property type="entry name" value="GLYCOSYL HYDROLASE"/>
    <property type="match status" value="1"/>
</dbReference>
<organism evidence="9 10">
    <name type="scientific">Draconibacterium sediminis</name>
    <dbReference type="NCBI Taxonomy" id="1544798"/>
    <lineage>
        <taxon>Bacteria</taxon>
        <taxon>Pseudomonadati</taxon>
        <taxon>Bacteroidota</taxon>
        <taxon>Bacteroidia</taxon>
        <taxon>Marinilabiliales</taxon>
        <taxon>Prolixibacteraceae</taxon>
        <taxon>Draconibacterium</taxon>
    </lineage>
</organism>
<dbReference type="Proteomes" id="UP000032544">
    <property type="component" value="Unassembled WGS sequence"/>
</dbReference>
<dbReference type="PANTHER" id="PTHR31490:SF90">
    <property type="entry name" value="ENDO-1,4-BETA-XYLANASE A"/>
    <property type="match status" value="1"/>
</dbReference>
<feature type="domain" description="GH10" evidence="8">
    <location>
        <begin position="27"/>
        <end position="374"/>
    </location>
</feature>